<comment type="caution">
    <text evidence="3">The sequence shown here is derived from an EMBL/GenBank/DDBJ whole genome shotgun (WGS) entry which is preliminary data.</text>
</comment>
<dbReference type="Pfam" id="PF02517">
    <property type="entry name" value="Rce1-like"/>
    <property type="match status" value="1"/>
</dbReference>
<dbReference type="PANTHER" id="PTHR39430">
    <property type="entry name" value="MEMBRANE-ASSOCIATED PROTEASE-RELATED"/>
    <property type="match status" value="1"/>
</dbReference>
<keyword evidence="1" id="KW-1133">Transmembrane helix</keyword>
<keyword evidence="1" id="KW-0812">Transmembrane</keyword>
<keyword evidence="4" id="KW-1185">Reference proteome</keyword>
<evidence type="ECO:0000313" key="4">
    <source>
        <dbReference type="Proteomes" id="UP001597374"/>
    </source>
</evidence>
<protein>
    <submittedName>
        <fullName evidence="3">CPBP family intramembrane glutamic endopeptidase</fullName>
        <ecNumber evidence="3">3.4.-.-</ecNumber>
    </submittedName>
</protein>
<name>A0ABW5CTH5_9BACT</name>
<dbReference type="EMBL" id="JBHUIM010000001">
    <property type="protein sequence ID" value="MFD2245642.1"/>
    <property type="molecule type" value="Genomic_DNA"/>
</dbReference>
<reference evidence="4" key="1">
    <citation type="journal article" date="2019" name="Int. J. Syst. Evol. Microbiol.">
        <title>The Global Catalogue of Microorganisms (GCM) 10K type strain sequencing project: providing services to taxonomists for standard genome sequencing and annotation.</title>
        <authorList>
            <consortium name="The Broad Institute Genomics Platform"/>
            <consortium name="The Broad Institute Genome Sequencing Center for Infectious Disease"/>
            <person name="Wu L."/>
            <person name="Ma J."/>
        </authorList>
    </citation>
    <scope>NUCLEOTIDE SEQUENCE [LARGE SCALE GENOMIC DNA]</scope>
    <source>
        <strain evidence="4">CGMCC 4.1782</strain>
    </source>
</reference>
<feature type="transmembrane region" description="Helical" evidence="1">
    <location>
        <begin position="168"/>
        <end position="186"/>
    </location>
</feature>
<sequence>MKNKIALILWISGFIHLNLYANLIPKLFQLSPLPWLGWAVGFFVVAFLLGRYVLRLKGLQSFGMQLHRGWGWNLLIGFILGFGIWGLKNLVFYSMGKFEVAGMMDAGFIYPMLALALLGMFFSSAINDLMIRGYSFAFCKKENLLRWYLILATVLYALDDSWNEGIDVMNLVFSAVLGISLAYTVLKTGSIWMTIGIHWGSNVMYRMMSGFDGQGIWKLENVTEGVQYEYISLLVTALLFPIVFLLLRNKNWQTEEKPMQESTPPQVLA</sequence>
<evidence type="ECO:0000313" key="3">
    <source>
        <dbReference type="EMBL" id="MFD2245642.1"/>
    </source>
</evidence>
<proteinExistence type="predicted"/>
<feature type="transmembrane region" description="Helical" evidence="1">
    <location>
        <begin position="35"/>
        <end position="54"/>
    </location>
</feature>
<dbReference type="Proteomes" id="UP001597374">
    <property type="component" value="Unassembled WGS sequence"/>
</dbReference>
<accession>A0ABW5CTH5</accession>
<feature type="transmembrane region" description="Helical" evidence="1">
    <location>
        <begin position="108"/>
        <end position="131"/>
    </location>
</feature>
<keyword evidence="3" id="KW-0378">Hydrolase</keyword>
<feature type="transmembrane region" description="Helical" evidence="1">
    <location>
        <begin position="74"/>
        <end position="96"/>
    </location>
</feature>
<dbReference type="PANTHER" id="PTHR39430:SF1">
    <property type="entry name" value="PROTEASE"/>
    <property type="match status" value="1"/>
</dbReference>
<dbReference type="GO" id="GO:0016787">
    <property type="term" value="F:hydrolase activity"/>
    <property type="evidence" value="ECO:0007669"/>
    <property type="project" value="UniProtKB-KW"/>
</dbReference>
<dbReference type="InterPro" id="IPR003675">
    <property type="entry name" value="Rce1/LyrA-like_dom"/>
</dbReference>
<organism evidence="3 4">
    <name type="scientific">Pontibacter ruber</name>
    <dbReference type="NCBI Taxonomy" id="1343895"/>
    <lineage>
        <taxon>Bacteria</taxon>
        <taxon>Pseudomonadati</taxon>
        <taxon>Bacteroidota</taxon>
        <taxon>Cytophagia</taxon>
        <taxon>Cytophagales</taxon>
        <taxon>Hymenobacteraceae</taxon>
        <taxon>Pontibacter</taxon>
    </lineage>
</organism>
<gene>
    <name evidence="3" type="ORF">ACFSKP_05215</name>
</gene>
<feature type="domain" description="CAAX prenyl protease 2/Lysostaphin resistance protein A-like" evidence="2">
    <location>
        <begin position="113"/>
        <end position="204"/>
    </location>
</feature>
<evidence type="ECO:0000256" key="1">
    <source>
        <dbReference type="SAM" id="Phobius"/>
    </source>
</evidence>
<dbReference type="RefSeq" id="WP_250427298.1">
    <property type="nucleotide sequence ID" value="NZ_JALPRR010000001.1"/>
</dbReference>
<feature type="transmembrane region" description="Helical" evidence="1">
    <location>
        <begin position="7"/>
        <end position="23"/>
    </location>
</feature>
<dbReference type="EC" id="3.4.-.-" evidence="3"/>
<evidence type="ECO:0000259" key="2">
    <source>
        <dbReference type="Pfam" id="PF02517"/>
    </source>
</evidence>
<keyword evidence="1" id="KW-0472">Membrane</keyword>
<feature type="transmembrane region" description="Helical" evidence="1">
    <location>
        <begin position="228"/>
        <end position="247"/>
    </location>
</feature>